<dbReference type="SUPFAM" id="SSF51735">
    <property type="entry name" value="NAD(P)-binding Rossmann-fold domains"/>
    <property type="match status" value="1"/>
</dbReference>
<comment type="caution">
    <text evidence="3">The sequence shown here is derived from an EMBL/GenBank/DDBJ whole genome shotgun (WGS) entry which is preliminary data.</text>
</comment>
<evidence type="ECO:0000313" key="4">
    <source>
        <dbReference type="Proteomes" id="UP001150925"/>
    </source>
</evidence>
<proteinExistence type="inferred from homology"/>
<name>A0A9W8B022_9FUNG</name>
<dbReference type="PANTHER" id="PTHR14097">
    <property type="entry name" value="OXIDOREDUCTASE HTATIP2"/>
    <property type="match status" value="1"/>
</dbReference>
<comment type="subcellular location">
    <subcellularLocation>
        <location evidence="1">Mitochondrion outer membrane</location>
        <topology evidence="1">Peripheral membrane protein</topology>
    </subcellularLocation>
</comment>
<sequence>MADTPSEQNAPIAKEQVTRFREAYVEAKGSSQPPRALIVGATGEVGQKVLYELLVSEAFDQVTSLGRHNVTYEGPHADKLVQRIIDFEQLEGDAYKEDIEGHTHGFCCLGTTRAKAGKEGFYKVDHDYVVAFARQFYKVNQGDVRPLHFSLVSSMGADASSQFLYTKTKGEAEQALRGIGFTRLAIFQPGMLLCDRKESRWLERAAIQSVRALSKIVSTSRLGIPTGTLGLAIVKDVLSHPVQTGQRPTTQVISNTEAVQVASK</sequence>
<reference evidence="3" key="1">
    <citation type="submission" date="2022-07" db="EMBL/GenBank/DDBJ databases">
        <title>Phylogenomic reconstructions and comparative analyses of Kickxellomycotina fungi.</title>
        <authorList>
            <person name="Reynolds N.K."/>
            <person name="Stajich J.E."/>
            <person name="Barry K."/>
            <person name="Grigoriev I.V."/>
            <person name="Crous P."/>
            <person name="Smith M.E."/>
        </authorList>
    </citation>
    <scope>NUCLEOTIDE SEQUENCE</scope>
    <source>
        <strain evidence="3">RSA 1196</strain>
    </source>
</reference>
<dbReference type="Proteomes" id="UP001150925">
    <property type="component" value="Unassembled WGS sequence"/>
</dbReference>
<dbReference type="Gene3D" id="3.40.50.720">
    <property type="entry name" value="NAD(P)-binding Rossmann-like Domain"/>
    <property type="match status" value="1"/>
</dbReference>
<comment type="similarity">
    <text evidence="2">Belongs to the FMP52 family.</text>
</comment>
<dbReference type="InterPro" id="IPR036291">
    <property type="entry name" value="NAD(P)-bd_dom_sf"/>
</dbReference>
<dbReference type="OrthoDB" id="430436at2759"/>
<evidence type="ECO:0000256" key="1">
    <source>
        <dbReference type="ARBA" id="ARBA00004450"/>
    </source>
</evidence>
<accession>A0A9W8B022</accession>
<evidence type="ECO:0000313" key="3">
    <source>
        <dbReference type="EMBL" id="KAJ1969698.1"/>
    </source>
</evidence>
<dbReference type="PANTHER" id="PTHR14097:SF7">
    <property type="entry name" value="OXIDOREDUCTASE HTATIP2"/>
    <property type="match status" value="1"/>
</dbReference>
<keyword evidence="4" id="KW-1185">Reference proteome</keyword>
<gene>
    <name evidence="3" type="primary">HTATIP2</name>
    <name evidence="3" type="ORF">IWQ62_000454</name>
</gene>
<dbReference type="GO" id="GO:0005741">
    <property type="term" value="C:mitochondrial outer membrane"/>
    <property type="evidence" value="ECO:0007669"/>
    <property type="project" value="UniProtKB-SubCell"/>
</dbReference>
<dbReference type="GO" id="GO:0051170">
    <property type="term" value="P:import into nucleus"/>
    <property type="evidence" value="ECO:0007669"/>
    <property type="project" value="TreeGrafter"/>
</dbReference>
<dbReference type="EMBL" id="JANBPY010000031">
    <property type="protein sequence ID" value="KAJ1969698.1"/>
    <property type="molecule type" value="Genomic_DNA"/>
</dbReference>
<organism evidence="3 4">
    <name type="scientific">Dispira parvispora</name>
    <dbReference type="NCBI Taxonomy" id="1520584"/>
    <lineage>
        <taxon>Eukaryota</taxon>
        <taxon>Fungi</taxon>
        <taxon>Fungi incertae sedis</taxon>
        <taxon>Zoopagomycota</taxon>
        <taxon>Kickxellomycotina</taxon>
        <taxon>Dimargaritomycetes</taxon>
        <taxon>Dimargaritales</taxon>
        <taxon>Dimargaritaceae</taxon>
        <taxon>Dispira</taxon>
    </lineage>
</organism>
<dbReference type="AlphaFoldDB" id="A0A9W8B022"/>
<evidence type="ECO:0000256" key="2">
    <source>
        <dbReference type="ARBA" id="ARBA00006617"/>
    </source>
</evidence>
<protein>
    <submittedName>
        <fullName evidence="3">Oxidoreductase htatip2</fullName>
    </submittedName>
</protein>